<feature type="compositionally biased region" description="Basic residues" evidence="1">
    <location>
        <begin position="1"/>
        <end position="13"/>
    </location>
</feature>
<sequence length="261" mass="28316">MRRWVGAKSRHNWGRSTIGRGGATGWGQRMRTPGSPLVEVDVRHGPEACSHWRGGERWADAHLTVSPLVETDVRHRPLAEGGRCHLFPTPPSRIGADSCHWRCRGLRHNPRARLHLPQLVGAWSGCFLIGRGGVEEGADPPLEGARVRHSAAPRLSPWPGRLLARGGGGRSRGRRRRRPLAEAARPSAGRTPPPPTTGGRGKQAPPSPTRHASRFGCAGAWKGGGGRRRRRRVQGRLRGAAVTSAGSPRGGGRRREGENER</sequence>
<reference evidence="2 3" key="1">
    <citation type="journal article" date="2018" name="Nat. Ecol. Evol.">
        <title>Shark genomes provide insights into elasmobranch evolution and the origin of vertebrates.</title>
        <authorList>
            <person name="Hara Y"/>
            <person name="Yamaguchi K"/>
            <person name="Onimaru K"/>
            <person name="Kadota M"/>
            <person name="Koyanagi M"/>
            <person name="Keeley SD"/>
            <person name="Tatsumi K"/>
            <person name="Tanaka K"/>
            <person name="Motone F"/>
            <person name="Kageyama Y"/>
            <person name="Nozu R"/>
            <person name="Adachi N"/>
            <person name="Nishimura O"/>
            <person name="Nakagawa R"/>
            <person name="Tanegashima C"/>
            <person name="Kiyatake I"/>
            <person name="Matsumoto R"/>
            <person name="Murakumo K"/>
            <person name="Nishida K"/>
            <person name="Terakita A"/>
            <person name="Kuratani S"/>
            <person name="Sato K"/>
            <person name="Hyodo S Kuraku.S."/>
        </authorList>
    </citation>
    <scope>NUCLEOTIDE SEQUENCE [LARGE SCALE GENOMIC DNA]</scope>
</reference>
<accession>A0A401TEY3</accession>
<organism evidence="2 3">
    <name type="scientific">Chiloscyllium punctatum</name>
    <name type="common">Brownbanded bambooshark</name>
    <name type="synonym">Hemiscyllium punctatum</name>
    <dbReference type="NCBI Taxonomy" id="137246"/>
    <lineage>
        <taxon>Eukaryota</taxon>
        <taxon>Metazoa</taxon>
        <taxon>Chordata</taxon>
        <taxon>Craniata</taxon>
        <taxon>Vertebrata</taxon>
        <taxon>Chondrichthyes</taxon>
        <taxon>Elasmobranchii</taxon>
        <taxon>Galeomorphii</taxon>
        <taxon>Galeoidea</taxon>
        <taxon>Orectolobiformes</taxon>
        <taxon>Hemiscylliidae</taxon>
        <taxon>Chiloscyllium</taxon>
    </lineage>
</organism>
<evidence type="ECO:0000313" key="3">
    <source>
        <dbReference type="Proteomes" id="UP000287033"/>
    </source>
</evidence>
<feature type="compositionally biased region" description="Low complexity" evidence="1">
    <location>
        <begin position="181"/>
        <end position="190"/>
    </location>
</feature>
<gene>
    <name evidence="2" type="ORF">chiPu_0025059</name>
</gene>
<feature type="region of interest" description="Disordered" evidence="1">
    <location>
        <begin position="1"/>
        <end position="31"/>
    </location>
</feature>
<dbReference type="EMBL" id="BEZZ01051428">
    <property type="protein sequence ID" value="GCC41176.1"/>
    <property type="molecule type" value="Genomic_DNA"/>
</dbReference>
<dbReference type="AlphaFoldDB" id="A0A401TEY3"/>
<evidence type="ECO:0000256" key="1">
    <source>
        <dbReference type="SAM" id="MobiDB-lite"/>
    </source>
</evidence>
<protein>
    <submittedName>
        <fullName evidence="2">Uncharacterized protein</fullName>
    </submittedName>
</protein>
<feature type="region of interest" description="Disordered" evidence="1">
    <location>
        <begin position="140"/>
        <end position="261"/>
    </location>
</feature>
<evidence type="ECO:0000313" key="2">
    <source>
        <dbReference type="EMBL" id="GCC41176.1"/>
    </source>
</evidence>
<feature type="compositionally biased region" description="Basic residues" evidence="1">
    <location>
        <begin position="225"/>
        <end position="235"/>
    </location>
</feature>
<dbReference type="Proteomes" id="UP000287033">
    <property type="component" value="Unassembled WGS sequence"/>
</dbReference>
<keyword evidence="3" id="KW-1185">Reference proteome</keyword>
<name>A0A401TEY3_CHIPU</name>
<comment type="caution">
    <text evidence="2">The sequence shown here is derived from an EMBL/GenBank/DDBJ whole genome shotgun (WGS) entry which is preliminary data.</text>
</comment>
<proteinExistence type="predicted"/>